<dbReference type="InterPro" id="IPR017802">
    <property type="entry name" value="VWFA-rel_acidobac-type"/>
</dbReference>
<dbReference type="STRING" id="234267.Acid_3898"/>
<evidence type="ECO:0000313" key="2">
    <source>
        <dbReference type="EMBL" id="ABJ84865.1"/>
    </source>
</evidence>
<dbReference type="NCBIfam" id="TIGR03436">
    <property type="entry name" value="acidobact_VWFA"/>
    <property type="match status" value="1"/>
</dbReference>
<dbReference type="AlphaFoldDB" id="Q01ZQ0"/>
<dbReference type="EMBL" id="CP000473">
    <property type="protein sequence ID" value="ABJ84865.1"/>
    <property type="molecule type" value="Genomic_DNA"/>
</dbReference>
<feature type="compositionally biased region" description="Pro residues" evidence="1">
    <location>
        <begin position="91"/>
        <end position="101"/>
    </location>
</feature>
<feature type="region of interest" description="Disordered" evidence="1">
    <location>
        <begin position="560"/>
        <end position="583"/>
    </location>
</feature>
<dbReference type="InParanoid" id="Q01ZQ0"/>
<evidence type="ECO:0008006" key="3">
    <source>
        <dbReference type="Google" id="ProtNLM"/>
    </source>
</evidence>
<proteinExistence type="predicted"/>
<evidence type="ECO:0000256" key="1">
    <source>
        <dbReference type="SAM" id="MobiDB-lite"/>
    </source>
</evidence>
<sequence precursor="true">MPKLIALFLTLAIAFSQTQPSDMVIRINVNLVQVDAVVVDGKDQPVTDLKKEDFVILQDGKPQAITNFSFINANEGVVRATSAKPAAPVKGVPPPPSPPMAARPKQIRRTVALVVDDLGLSFESIARVRQSLKKYVDQQMQPNDLVAVIRTGAGMGSLQQFTSDKRMLYAAIDHVKYNALGRVGISSFAPLEPAGGIDTSNADNEREQIFSAGTMGAIQYVVEGLKELPGRKSVVLFSENLKLMYNGEQSQRVQDSVRRLGDAANRASVVIYSIDPRGLVYTGLTAADNTSGRSQQQIAKLGMQRSQDMFDSQEGMVTLARETGGLFMQNTNDISGALTKVMADGDGYYLIGYHPDAATFDAKTGRPKFHSLAVRVKRPGLHVRYRSGFFGTSDRETAPVPRTRNAQIAHALASPFGTGALHLRLTSLFSHAAKSGPYINSLLFFDPRQLQFTDEPDDWHKAVIDVVCMTFGDTGQSVDTTDKTWTIRLKGDTYRNVLSQGMVYSVHVAVKKPGAYQMRVVMRDATSELIGSASQFIDVPDIDKGRLALSGIVLRAEASQAKAPAGPEHPEGEQATDIDPQGTPAVRIFKPGTAITYGYQILNAQADNARQPELEVQTRLFRDGEQVYAGKPTPLPVSGQEDPKRLIGGGRMQLGGKITPGDYVLQVIVTDKLAKEKFRVATQSMDFEIKPPADPGK</sequence>
<organism evidence="2">
    <name type="scientific">Solibacter usitatus (strain Ellin6076)</name>
    <dbReference type="NCBI Taxonomy" id="234267"/>
    <lineage>
        <taxon>Bacteria</taxon>
        <taxon>Pseudomonadati</taxon>
        <taxon>Acidobacteriota</taxon>
        <taxon>Terriglobia</taxon>
        <taxon>Bryobacterales</taxon>
        <taxon>Solibacteraceae</taxon>
        <taxon>Candidatus Solibacter</taxon>
    </lineage>
</organism>
<dbReference type="OrthoDB" id="127238at2"/>
<accession>Q01ZQ0</accession>
<feature type="region of interest" description="Disordered" evidence="1">
    <location>
        <begin position="85"/>
        <end position="104"/>
    </location>
</feature>
<dbReference type="eggNOG" id="COG2304">
    <property type="taxonomic scope" value="Bacteria"/>
</dbReference>
<dbReference type="HOGENOM" id="CLU_452614_0_0_0"/>
<reference evidence="2" key="1">
    <citation type="submission" date="2006-10" db="EMBL/GenBank/DDBJ databases">
        <title>Complete sequence of Solibacter usitatus Ellin6076.</title>
        <authorList>
            <consortium name="US DOE Joint Genome Institute"/>
            <person name="Copeland A."/>
            <person name="Lucas S."/>
            <person name="Lapidus A."/>
            <person name="Barry K."/>
            <person name="Detter J.C."/>
            <person name="Glavina del Rio T."/>
            <person name="Hammon N."/>
            <person name="Israni S."/>
            <person name="Dalin E."/>
            <person name="Tice H."/>
            <person name="Pitluck S."/>
            <person name="Thompson L.S."/>
            <person name="Brettin T."/>
            <person name="Bruce D."/>
            <person name="Han C."/>
            <person name="Tapia R."/>
            <person name="Gilna P."/>
            <person name="Schmutz J."/>
            <person name="Larimer F."/>
            <person name="Land M."/>
            <person name="Hauser L."/>
            <person name="Kyrpides N."/>
            <person name="Mikhailova N."/>
            <person name="Janssen P.H."/>
            <person name="Kuske C.R."/>
            <person name="Richardson P."/>
        </authorList>
    </citation>
    <scope>NUCLEOTIDE SEQUENCE</scope>
    <source>
        <strain evidence="2">Ellin6076</strain>
    </source>
</reference>
<dbReference type="KEGG" id="sus:Acid_3898"/>
<gene>
    <name evidence="2" type="ordered locus">Acid_3898</name>
</gene>
<name>Q01ZQ0_SOLUE</name>
<protein>
    <recommendedName>
        <fullName evidence="3">VWFA-related domain-containing protein</fullName>
    </recommendedName>
</protein>